<feature type="compositionally biased region" description="Low complexity" evidence="1">
    <location>
        <begin position="187"/>
        <end position="201"/>
    </location>
</feature>
<comment type="caution">
    <text evidence="3">The sequence shown here is derived from an EMBL/GenBank/DDBJ whole genome shotgun (WGS) entry which is preliminary data.</text>
</comment>
<protein>
    <submittedName>
        <fullName evidence="3">Uncharacterized protein</fullName>
    </submittedName>
</protein>
<dbReference type="AlphaFoldDB" id="A0A9Q5JGX3"/>
<proteinExistence type="predicted"/>
<evidence type="ECO:0000256" key="2">
    <source>
        <dbReference type="SAM" id="Phobius"/>
    </source>
</evidence>
<keyword evidence="2" id="KW-0472">Membrane</keyword>
<organism evidence="3 4">
    <name type="scientific">Floricoccus penangensis</name>
    <dbReference type="NCBI Taxonomy" id="1859475"/>
    <lineage>
        <taxon>Bacteria</taxon>
        <taxon>Bacillati</taxon>
        <taxon>Bacillota</taxon>
        <taxon>Bacilli</taxon>
        <taxon>Lactobacillales</taxon>
        <taxon>Streptococcaceae</taxon>
        <taxon>Floricoccus</taxon>
    </lineage>
</organism>
<evidence type="ECO:0000313" key="3">
    <source>
        <dbReference type="EMBL" id="OFI46771.1"/>
    </source>
</evidence>
<feature type="region of interest" description="Disordered" evidence="1">
    <location>
        <begin position="183"/>
        <end position="242"/>
    </location>
</feature>
<keyword evidence="2" id="KW-0812">Transmembrane</keyword>
<keyword evidence="4" id="KW-1185">Reference proteome</keyword>
<feature type="compositionally biased region" description="Basic and acidic residues" evidence="1">
    <location>
        <begin position="207"/>
        <end position="242"/>
    </location>
</feature>
<dbReference type="Proteomes" id="UP000177273">
    <property type="component" value="Unassembled WGS sequence"/>
</dbReference>
<dbReference type="EMBL" id="MKIQ01000027">
    <property type="protein sequence ID" value="OFI46771.1"/>
    <property type="molecule type" value="Genomic_DNA"/>
</dbReference>
<reference evidence="4" key="1">
    <citation type="submission" date="2016-09" db="EMBL/GenBank/DDBJ databases">
        <title>Draft genome sequence of a novel species of the family Streptococcaceae isolated from flowers.</title>
        <authorList>
            <person name="Chuah L.-O."/>
            <person name="Yap K.-P."/>
            <person name="Thong K.L."/>
            <person name="Liong M.T."/>
            <person name="Ahmad R."/>
            <person name="Rusul G."/>
        </authorList>
    </citation>
    <scope>NUCLEOTIDE SEQUENCE [LARGE SCALE GENOMIC DNA]</scope>
    <source>
        <strain evidence="4">HibF3</strain>
    </source>
</reference>
<evidence type="ECO:0000256" key="1">
    <source>
        <dbReference type="SAM" id="MobiDB-lite"/>
    </source>
</evidence>
<feature type="compositionally biased region" description="Low complexity" evidence="1">
    <location>
        <begin position="51"/>
        <end position="77"/>
    </location>
</feature>
<accession>A0A9Q5JGX3</accession>
<feature type="region of interest" description="Disordered" evidence="1">
    <location>
        <begin position="30"/>
        <end position="98"/>
    </location>
</feature>
<sequence length="242" mass="26623">MKKQKKLIALVVVLSVFIVGIGAYALKSNSDNHKQAERYRTELSKEKEKNSQSSSTTKISSSSEKSSSSSTTISTEQPIESVPQSTSEEAIPETTQSKRLDGLVADSNYILSSDISNESIVIFVSDDFVALDDNTKSEIITSVLSPGNIVPVYIKTGNALSQTQIGMSDPLSPLKIIWKGSEPQKANQTTNQSPNNQNTDNGQSEYTKQKNDDLKKQLDKNDKKINEGLEKMNREESEAKEE</sequence>
<feature type="transmembrane region" description="Helical" evidence="2">
    <location>
        <begin position="7"/>
        <end position="26"/>
    </location>
</feature>
<keyword evidence="2" id="KW-1133">Transmembrane helix</keyword>
<gene>
    <name evidence="3" type="ORF">BG262_02945</name>
</gene>
<name>A0A9Q5JGX3_9LACT</name>
<feature type="compositionally biased region" description="Polar residues" evidence="1">
    <location>
        <begin position="82"/>
        <end position="95"/>
    </location>
</feature>
<dbReference type="RefSeq" id="WP_070787904.1">
    <property type="nucleotide sequence ID" value="NZ_MKIQ01000027.1"/>
</dbReference>
<evidence type="ECO:0000313" key="4">
    <source>
        <dbReference type="Proteomes" id="UP000177273"/>
    </source>
</evidence>
<feature type="compositionally biased region" description="Basic and acidic residues" evidence="1">
    <location>
        <begin position="30"/>
        <end position="50"/>
    </location>
</feature>